<evidence type="ECO:0000313" key="3">
    <source>
        <dbReference type="Proteomes" id="UP000663686"/>
    </source>
</evidence>
<organism evidence="2 3">
    <name type="scientific">Pseudomonas granadensis</name>
    <dbReference type="NCBI Taxonomy" id="1421430"/>
    <lineage>
        <taxon>Bacteria</taxon>
        <taxon>Pseudomonadati</taxon>
        <taxon>Pseudomonadota</taxon>
        <taxon>Gammaproteobacteria</taxon>
        <taxon>Pseudomonadales</taxon>
        <taxon>Pseudomonadaceae</taxon>
        <taxon>Pseudomonas</taxon>
    </lineage>
</organism>
<accession>A0ABX7GJS6</accession>
<protein>
    <recommendedName>
        <fullName evidence="1">Phage-Barnase-EndoU-ColicinE5/D-RelE like nuclease 2 domain-containing protein</fullName>
    </recommendedName>
</protein>
<evidence type="ECO:0000259" key="1">
    <source>
        <dbReference type="Pfam" id="PF18810"/>
    </source>
</evidence>
<dbReference type="RefSeq" id="WP_203420344.1">
    <property type="nucleotide sequence ID" value="NZ_CP069352.1"/>
</dbReference>
<dbReference type="InterPro" id="IPR041110">
    <property type="entry name" value="PBECR2"/>
</dbReference>
<evidence type="ECO:0000313" key="2">
    <source>
        <dbReference type="EMBL" id="QRK84674.1"/>
    </source>
</evidence>
<dbReference type="Pfam" id="PF18810">
    <property type="entry name" value="PBECR2"/>
    <property type="match status" value="1"/>
</dbReference>
<dbReference type="Proteomes" id="UP000663686">
    <property type="component" value="Chromosome"/>
</dbReference>
<feature type="domain" description="Phage-Barnase-EndoU-ColicinE5/D-RelE like nuclease 2" evidence="1">
    <location>
        <begin position="53"/>
        <end position="166"/>
    </location>
</feature>
<keyword evidence="3" id="KW-1185">Reference proteome</keyword>
<name>A0ABX7GJS6_9PSED</name>
<gene>
    <name evidence="2" type="ORF">JN757_02515</name>
</gene>
<reference evidence="2 3" key="2">
    <citation type="submission" date="2021-03" db="EMBL/GenBank/DDBJ databases">
        <title>P. granadensis CT364 genome publication.</title>
        <authorList>
            <person name="Stach J."/>
            <person name="Montero-Calasanz Md.C."/>
        </authorList>
    </citation>
    <scope>NUCLEOTIDE SEQUENCE [LARGE SCALE GENOMIC DNA]</scope>
    <source>
        <strain evidence="2 3">CT364</strain>
    </source>
</reference>
<proteinExistence type="predicted"/>
<dbReference type="EMBL" id="CP069352">
    <property type="protein sequence ID" value="QRK84674.1"/>
    <property type="molecule type" value="Genomic_DNA"/>
</dbReference>
<reference evidence="2 3" key="1">
    <citation type="submission" date="2021-02" db="EMBL/GenBank/DDBJ databases">
        <authorList>
            <person name="Cea Torrescassana E."/>
        </authorList>
    </citation>
    <scope>NUCLEOTIDE SEQUENCE [LARGE SCALE GENOMIC DNA]</scope>
    <source>
        <strain evidence="2 3">CT364</strain>
    </source>
</reference>
<sequence>MGLQVSRALPYQKNWKDLALPDIRDIDPELLISSVSELPSAPCLNAAWEQVARGFGLDHGLDAVLIETPYEPILVKREHLRHAVEKRPNARERFTLFARDTLTKPFEIWKVRYDDASFRLSFIGAYDTKYQMLVVIHIERGNVLWNFMNCDRKGLNKHRHGELLYQRYE</sequence>